<organism evidence="1 2">
    <name type="scientific">Paragonimus westermani</name>
    <dbReference type="NCBI Taxonomy" id="34504"/>
    <lineage>
        <taxon>Eukaryota</taxon>
        <taxon>Metazoa</taxon>
        <taxon>Spiralia</taxon>
        <taxon>Lophotrochozoa</taxon>
        <taxon>Platyhelminthes</taxon>
        <taxon>Trematoda</taxon>
        <taxon>Digenea</taxon>
        <taxon>Plagiorchiida</taxon>
        <taxon>Troglotremata</taxon>
        <taxon>Troglotrematidae</taxon>
        <taxon>Paragonimus</taxon>
    </lineage>
</organism>
<keyword evidence="2" id="KW-1185">Reference proteome</keyword>
<comment type="caution">
    <text evidence="1">The sequence shown here is derived from an EMBL/GenBank/DDBJ whole genome shotgun (WGS) entry which is preliminary data.</text>
</comment>
<accession>A0A8T0D462</accession>
<evidence type="ECO:0000313" key="1">
    <source>
        <dbReference type="EMBL" id="KAF8562645.1"/>
    </source>
</evidence>
<reference evidence="1 2" key="1">
    <citation type="submission" date="2019-07" db="EMBL/GenBank/DDBJ databases">
        <title>Annotation for the trematode Paragonimus westermani.</title>
        <authorList>
            <person name="Choi Y.-J."/>
        </authorList>
    </citation>
    <scope>NUCLEOTIDE SEQUENCE [LARGE SCALE GENOMIC DNA]</scope>
    <source>
        <strain evidence="1">180907_Pwestermani</strain>
    </source>
</reference>
<dbReference type="Proteomes" id="UP000699462">
    <property type="component" value="Unassembled WGS sequence"/>
</dbReference>
<name>A0A8T0D462_9TREM</name>
<proteinExistence type="predicted"/>
<dbReference type="OrthoDB" id="120976at2759"/>
<sequence>MQPARHDNQMPNKAVSMTNLNDDFADRIHDELLGIKFFPSTQDDSSERLSAEALVRGYKKFCQRKQLRVRDPVVSRIRNVCHHLLFDLRELDLSSQEFEAIMHILQVSLSIGN</sequence>
<protein>
    <submittedName>
        <fullName evidence="1">Uncharacterized protein</fullName>
    </submittedName>
</protein>
<evidence type="ECO:0000313" key="2">
    <source>
        <dbReference type="Proteomes" id="UP000699462"/>
    </source>
</evidence>
<dbReference type="AlphaFoldDB" id="A0A8T0D462"/>
<dbReference type="EMBL" id="JTDF01018419">
    <property type="protein sequence ID" value="KAF8562645.1"/>
    <property type="molecule type" value="Genomic_DNA"/>
</dbReference>
<gene>
    <name evidence="1" type="ORF">P879_06507</name>
</gene>